<protein>
    <submittedName>
        <fullName evidence="1">Lysis inhibition regulator</fullName>
    </submittedName>
</protein>
<accession>A0A410T5S2</accession>
<name>A0A410T5S2_9CAUD</name>
<proteinExistence type="predicted"/>
<sequence length="100" mass="11301">MKSILLLCAFILCLMSSAAQANDKEFNNFVEGALEVYSQFKKPSKAESERFYSFLQAKWSSNECTQNCSVAGYNTGKQYVKEKNVEIKPKKSVQIIKTSL</sequence>
<dbReference type="Pfam" id="PF24205">
    <property type="entry name" value="Antiholin"/>
    <property type="match status" value="1"/>
</dbReference>
<organism evidence="1 2">
    <name type="scientific">Acinetobacter phage Henu6</name>
    <dbReference type="NCBI Taxonomy" id="2500136"/>
    <lineage>
        <taxon>Viruses</taxon>
        <taxon>Duplodnaviria</taxon>
        <taxon>Heunggongvirae</taxon>
        <taxon>Uroviricota</taxon>
        <taxon>Caudoviricetes</taxon>
        <taxon>Pantevenvirales</taxon>
        <taxon>Straboviridae</taxon>
        <taxon>Twarogvirinae</taxon>
        <taxon>Zedzedvirus</taxon>
        <taxon>Zedzedvirus zz1</taxon>
    </lineage>
</organism>
<gene>
    <name evidence="1" type="ORF">Henu6_gp186</name>
</gene>
<reference evidence="1 2" key="1">
    <citation type="submission" date="2018-11" db="EMBL/GenBank/DDBJ databases">
        <authorList>
            <person name="Teng T."/>
        </authorList>
    </citation>
    <scope>NUCLEOTIDE SEQUENCE [LARGE SCALE GENOMIC DNA]</scope>
</reference>
<evidence type="ECO:0000313" key="2">
    <source>
        <dbReference type="Proteomes" id="UP000289169"/>
    </source>
</evidence>
<dbReference type="InterPro" id="IPR034696">
    <property type="entry name" value="RI_T4"/>
</dbReference>
<evidence type="ECO:0000313" key="1">
    <source>
        <dbReference type="EMBL" id="QAU03989.1"/>
    </source>
</evidence>
<dbReference type="Proteomes" id="UP000289169">
    <property type="component" value="Segment"/>
</dbReference>
<dbReference type="EMBL" id="MK240351">
    <property type="protein sequence ID" value="QAU03989.1"/>
    <property type="molecule type" value="Genomic_DNA"/>
</dbReference>